<name>A0AAW1PXB1_9CHLO</name>
<comment type="caution">
    <text evidence="1">The sequence shown here is derived from an EMBL/GenBank/DDBJ whole genome shotgun (WGS) entry which is preliminary data.</text>
</comment>
<keyword evidence="2" id="KW-1185">Reference proteome</keyword>
<reference evidence="1 2" key="1">
    <citation type="journal article" date="2024" name="Nat. Commun.">
        <title>Phylogenomics reveals the evolutionary origins of lichenization in chlorophyte algae.</title>
        <authorList>
            <person name="Puginier C."/>
            <person name="Libourel C."/>
            <person name="Otte J."/>
            <person name="Skaloud P."/>
            <person name="Haon M."/>
            <person name="Grisel S."/>
            <person name="Petersen M."/>
            <person name="Berrin J.G."/>
            <person name="Delaux P.M."/>
            <person name="Dal Grande F."/>
            <person name="Keller J."/>
        </authorList>
    </citation>
    <scope>NUCLEOTIDE SEQUENCE [LARGE SCALE GENOMIC DNA]</scope>
    <source>
        <strain evidence="1 2">SAG 2043</strain>
    </source>
</reference>
<organism evidence="1 2">
    <name type="scientific">[Myrmecia] bisecta</name>
    <dbReference type="NCBI Taxonomy" id="41462"/>
    <lineage>
        <taxon>Eukaryota</taxon>
        <taxon>Viridiplantae</taxon>
        <taxon>Chlorophyta</taxon>
        <taxon>core chlorophytes</taxon>
        <taxon>Trebouxiophyceae</taxon>
        <taxon>Trebouxiales</taxon>
        <taxon>Trebouxiaceae</taxon>
        <taxon>Myrmecia</taxon>
    </lineage>
</organism>
<evidence type="ECO:0000313" key="1">
    <source>
        <dbReference type="EMBL" id="KAK9812794.1"/>
    </source>
</evidence>
<sequence length="237" mass="25801">MGDFERWNTHFSTTVTVELFGLDLHLAQDPSSHNLGTTVWDSSIVLAKYLEKNAKRGELARHKVKGKRTLELGSGMGLGGMAAAMLGSEVVLTDVASVVPLLQRNYENNLSPAALQGSDLQWLNQVGKLTVQELDWAEPKHYAAVQPPYDFVLAADCVYHEQLVEDLLRTLLAVTDAKSMVLVANELRSDSVHGRFMEICEPHFTIKKLSAKGMHPARGLLVSALQPGGIAAGSPTD</sequence>
<dbReference type="Pfam" id="PF10294">
    <property type="entry name" value="Methyltransf_16"/>
    <property type="match status" value="1"/>
</dbReference>
<dbReference type="Gene3D" id="3.40.50.150">
    <property type="entry name" value="Vaccinia Virus protein VP39"/>
    <property type="match status" value="1"/>
</dbReference>
<dbReference type="SUPFAM" id="SSF53335">
    <property type="entry name" value="S-adenosyl-L-methionine-dependent methyltransferases"/>
    <property type="match status" value="1"/>
</dbReference>
<gene>
    <name evidence="1" type="ORF">WJX72_003942</name>
</gene>
<dbReference type="Proteomes" id="UP001489004">
    <property type="component" value="Unassembled WGS sequence"/>
</dbReference>
<dbReference type="InterPro" id="IPR019410">
    <property type="entry name" value="Methyltransf_16"/>
</dbReference>
<proteinExistence type="predicted"/>
<dbReference type="PANTHER" id="PTHR14614">
    <property type="entry name" value="HEPATOCELLULAR CARCINOMA-ASSOCIATED ANTIGEN"/>
    <property type="match status" value="1"/>
</dbReference>
<dbReference type="EMBL" id="JALJOR010000008">
    <property type="protein sequence ID" value="KAK9812794.1"/>
    <property type="molecule type" value="Genomic_DNA"/>
</dbReference>
<accession>A0AAW1PXB1</accession>
<dbReference type="AlphaFoldDB" id="A0AAW1PXB1"/>
<evidence type="ECO:0008006" key="3">
    <source>
        <dbReference type="Google" id="ProtNLM"/>
    </source>
</evidence>
<protein>
    <recommendedName>
        <fullName evidence="3">Protein N-lysine methyltransferase METTL21A</fullName>
    </recommendedName>
</protein>
<dbReference type="InterPro" id="IPR029063">
    <property type="entry name" value="SAM-dependent_MTases_sf"/>
</dbReference>
<dbReference type="PANTHER" id="PTHR14614:SF123">
    <property type="entry name" value="OS04G0645500 PROTEIN"/>
    <property type="match status" value="1"/>
</dbReference>
<evidence type="ECO:0000313" key="2">
    <source>
        <dbReference type="Proteomes" id="UP001489004"/>
    </source>
</evidence>